<keyword evidence="9" id="KW-1185">Reference proteome</keyword>
<proteinExistence type="predicted"/>
<keyword evidence="1 6" id="KW-0853">WD repeat</keyword>
<evidence type="ECO:0000313" key="8">
    <source>
        <dbReference type="EMBL" id="KAF7297354.1"/>
    </source>
</evidence>
<dbReference type="InterPro" id="IPR015943">
    <property type="entry name" value="WD40/YVTN_repeat-like_dom_sf"/>
</dbReference>
<protein>
    <submittedName>
        <fullName evidence="8">WD-REPEATS-REGION domain-containing protein</fullName>
    </submittedName>
</protein>
<dbReference type="GO" id="GO:0031145">
    <property type="term" value="P:anaphase-promoting complex-dependent catabolic process"/>
    <property type="evidence" value="ECO:0007669"/>
    <property type="project" value="TreeGrafter"/>
</dbReference>
<dbReference type="PROSITE" id="PS50082">
    <property type="entry name" value="WD_REPEATS_2"/>
    <property type="match status" value="2"/>
</dbReference>
<dbReference type="SUPFAM" id="SSF50978">
    <property type="entry name" value="WD40 repeat-like"/>
    <property type="match status" value="1"/>
</dbReference>
<dbReference type="InterPro" id="IPR036322">
    <property type="entry name" value="WD40_repeat_dom_sf"/>
</dbReference>
<dbReference type="GO" id="GO:1905786">
    <property type="term" value="P:positive regulation of anaphase-promoting complex-dependent catabolic process"/>
    <property type="evidence" value="ECO:0007669"/>
    <property type="project" value="TreeGrafter"/>
</dbReference>
<keyword evidence="2" id="KW-0132">Cell division</keyword>
<dbReference type="PANTHER" id="PTHR19918:SF8">
    <property type="entry name" value="FI02843P"/>
    <property type="match status" value="1"/>
</dbReference>
<dbReference type="OrthoDB" id="10263272at2759"/>
<dbReference type="Gene3D" id="2.130.10.10">
    <property type="entry name" value="YVTN repeat-like/Quinoprotein amine dehydrogenase"/>
    <property type="match status" value="1"/>
</dbReference>
<dbReference type="RefSeq" id="XP_037217713.1">
    <property type="nucleotide sequence ID" value="XM_037366301.1"/>
</dbReference>
<evidence type="ECO:0000256" key="6">
    <source>
        <dbReference type="PROSITE-ProRule" id="PRU00221"/>
    </source>
</evidence>
<gene>
    <name evidence="8" type="ORF">MIND_00968900</name>
</gene>
<feature type="region of interest" description="Disordered" evidence="7">
    <location>
        <begin position="131"/>
        <end position="150"/>
    </location>
</feature>
<keyword evidence="3" id="KW-0677">Repeat</keyword>
<comment type="caution">
    <text evidence="8">The sequence shown here is derived from an EMBL/GenBank/DDBJ whole genome shotgun (WGS) entry which is preliminary data.</text>
</comment>
<dbReference type="AlphaFoldDB" id="A0A8H6W2V9"/>
<feature type="compositionally biased region" description="Low complexity" evidence="7">
    <location>
        <begin position="61"/>
        <end position="81"/>
    </location>
</feature>
<feature type="region of interest" description="Disordered" evidence="7">
    <location>
        <begin position="1"/>
        <end position="83"/>
    </location>
</feature>
<dbReference type="GeneID" id="59348817"/>
<evidence type="ECO:0000256" key="2">
    <source>
        <dbReference type="ARBA" id="ARBA00022618"/>
    </source>
</evidence>
<dbReference type="PANTHER" id="PTHR19918">
    <property type="entry name" value="CELL DIVISION CYCLE 20 CDC20 FIZZY -RELATED"/>
    <property type="match status" value="1"/>
</dbReference>
<dbReference type="SMART" id="SM00320">
    <property type="entry name" value="WD40"/>
    <property type="match status" value="2"/>
</dbReference>
<feature type="repeat" description="WD" evidence="6">
    <location>
        <begin position="329"/>
        <end position="364"/>
    </location>
</feature>
<dbReference type="InterPro" id="IPR019775">
    <property type="entry name" value="WD40_repeat_CS"/>
</dbReference>
<dbReference type="InterPro" id="IPR033010">
    <property type="entry name" value="Cdc20/Fizzy"/>
</dbReference>
<evidence type="ECO:0000256" key="5">
    <source>
        <dbReference type="ARBA" id="ARBA00023306"/>
    </source>
</evidence>
<feature type="repeat" description="WD" evidence="6">
    <location>
        <begin position="279"/>
        <end position="320"/>
    </location>
</feature>
<dbReference type="InterPro" id="IPR001680">
    <property type="entry name" value="WD40_rpt"/>
</dbReference>
<evidence type="ECO:0000256" key="3">
    <source>
        <dbReference type="ARBA" id="ARBA00022737"/>
    </source>
</evidence>
<dbReference type="EMBL" id="JACAZF010000008">
    <property type="protein sequence ID" value="KAF7297354.1"/>
    <property type="molecule type" value="Genomic_DNA"/>
</dbReference>
<evidence type="ECO:0000256" key="4">
    <source>
        <dbReference type="ARBA" id="ARBA00022776"/>
    </source>
</evidence>
<evidence type="ECO:0000313" key="9">
    <source>
        <dbReference type="Proteomes" id="UP000636479"/>
    </source>
</evidence>
<dbReference type="GO" id="GO:1990757">
    <property type="term" value="F:ubiquitin ligase activator activity"/>
    <property type="evidence" value="ECO:0007669"/>
    <property type="project" value="TreeGrafter"/>
</dbReference>
<name>A0A8H6W2V9_9AGAR</name>
<dbReference type="PROSITE" id="PS00678">
    <property type="entry name" value="WD_REPEATS_1"/>
    <property type="match status" value="1"/>
</dbReference>
<evidence type="ECO:0000256" key="7">
    <source>
        <dbReference type="SAM" id="MobiDB-lite"/>
    </source>
</evidence>
<dbReference type="Pfam" id="PF00400">
    <property type="entry name" value="WD40"/>
    <property type="match status" value="2"/>
</dbReference>
<dbReference type="GO" id="GO:0051301">
    <property type="term" value="P:cell division"/>
    <property type="evidence" value="ECO:0007669"/>
    <property type="project" value="UniProtKB-KW"/>
</dbReference>
<reference evidence="8" key="1">
    <citation type="submission" date="2020-05" db="EMBL/GenBank/DDBJ databases">
        <title>Mycena genomes resolve the evolution of fungal bioluminescence.</title>
        <authorList>
            <person name="Tsai I.J."/>
        </authorList>
    </citation>
    <scope>NUCLEOTIDE SEQUENCE</scope>
    <source>
        <strain evidence="8">171206Taipei</strain>
    </source>
</reference>
<dbReference type="Proteomes" id="UP000636479">
    <property type="component" value="Unassembled WGS sequence"/>
</dbReference>
<keyword evidence="4" id="KW-0498">Mitosis</keyword>
<keyword evidence="5" id="KW-0131">Cell cycle</keyword>
<dbReference type="PROSITE" id="PS50294">
    <property type="entry name" value="WD_REPEATS_REGION"/>
    <property type="match status" value="1"/>
</dbReference>
<organism evidence="8 9">
    <name type="scientific">Mycena indigotica</name>
    <dbReference type="NCBI Taxonomy" id="2126181"/>
    <lineage>
        <taxon>Eukaryota</taxon>
        <taxon>Fungi</taxon>
        <taxon>Dikarya</taxon>
        <taxon>Basidiomycota</taxon>
        <taxon>Agaricomycotina</taxon>
        <taxon>Agaricomycetes</taxon>
        <taxon>Agaricomycetidae</taxon>
        <taxon>Agaricales</taxon>
        <taxon>Marasmiineae</taxon>
        <taxon>Mycenaceae</taxon>
        <taxon>Mycena</taxon>
    </lineage>
</organism>
<dbReference type="GO" id="GO:0005680">
    <property type="term" value="C:anaphase-promoting complex"/>
    <property type="evidence" value="ECO:0007669"/>
    <property type="project" value="TreeGrafter"/>
</dbReference>
<accession>A0A8H6W2V9</accession>
<evidence type="ECO:0000256" key="1">
    <source>
        <dbReference type="ARBA" id="ARBA00022574"/>
    </source>
</evidence>
<sequence length="502" mass="54703">MDNTPGPSRRKRTNSDVDSPVQRTPKRSRTMMPPPAVWTPSTRDPSKYFSLNPDSPPRRPPSSVASSSASGTSRSSVPASTRGLVRSASYSSFHSTGQDSLAAFHATLPEGSAYYNLRATRLAIDFSLPLATGSNSESTTTEPTPPASRRSLPLAYSAQQILYFGRGNRVHYRSMVNIPNNAEVGQLCRIQDKHGDLALLEAGGIEQRDGTVALATTTGNIQLWDTEAKKLVVGWTTKEASALSCYGNIVTVGTAKGGIRHYDIRIQPTKKMKEQATKVTRHEARIGALQWNIDGRLIASGDDNGVVFTWDTRTKTPLDVGEFYQRRKKMQHEGKISALAWCPWQPRLLATGDTQGSVRLWNVDAISGSNATTPSQFQTGSELVGLHFSANFKELLTTVGPAVPPQTINHSNILWPLGPTLASTNAVAVYSLPAFRPITRESVLLASETSFVAGSVLSPMNTNAPQKLVVALPEEGKLKVYDIWGRRKEVKRQASWLGPIIR</sequence>
<dbReference type="GO" id="GO:0010997">
    <property type="term" value="F:anaphase-promoting complex binding"/>
    <property type="evidence" value="ECO:0007669"/>
    <property type="project" value="InterPro"/>
</dbReference>